<dbReference type="InterPro" id="IPR007484">
    <property type="entry name" value="Peptidase_M28"/>
</dbReference>
<dbReference type="RefSeq" id="WP_340235510.1">
    <property type="nucleotide sequence ID" value="NZ_JBBEWC010000004.1"/>
</dbReference>
<name>A0ABW5J673_9BACT</name>
<organism evidence="4 5">
    <name type="scientific">Emticicia soli</name>
    <dbReference type="NCBI Taxonomy" id="2027878"/>
    <lineage>
        <taxon>Bacteria</taxon>
        <taxon>Pseudomonadati</taxon>
        <taxon>Bacteroidota</taxon>
        <taxon>Cytophagia</taxon>
        <taxon>Cytophagales</taxon>
        <taxon>Leadbetterellaceae</taxon>
        <taxon>Emticicia</taxon>
    </lineage>
</organism>
<comment type="caution">
    <text evidence="4">The sequence shown here is derived from an EMBL/GenBank/DDBJ whole genome shotgun (WGS) entry which is preliminary data.</text>
</comment>
<feature type="domain" description="Peptidase M28" evidence="3">
    <location>
        <begin position="118"/>
        <end position="340"/>
    </location>
</feature>
<gene>
    <name evidence="4" type="ORF">ACFSR2_04330</name>
</gene>
<evidence type="ECO:0000313" key="5">
    <source>
        <dbReference type="Proteomes" id="UP001597510"/>
    </source>
</evidence>
<sequence>MMNLFKKQTIQNRHFPYVRLTILAFLFASIVSCKQNQSSGSKTEAEEVKLVSAPAFNADSAYTFVDAQVKFGPRVPNTPAHVKGGDWMVKKLKEYGFEVIEQAFKPVTFDGKVLNARNIIGTYNPTATKRILLAAHWDSRPFADKDSVRKDQAIDAANDGASGVGVLLEVARTIHTNPQKLNIGVDIIFFDAEDWGEKDDMQPSQGKDYWCLGSQYWANNLHKPNYSAYFGILLDMVGAKGATFPKEGQSVQFAGSINNQIWNIAGRLGYGQYFIQQEGSGITDDHVYVNTVAKIPMIDILHQELNSNRTFGAYHHTHGDNMSIIDKNTLKAVGQTVVQVLYQENAEAL</sequence>
<dbReference type="EMBL" id="JBHULC010000004">
    <property type="protein sequence ID" value="MFD2520100.1"/>
    <property type="molecule type" value="Genomic_DNA"/>
</dbReference>
<evidence type="ECO:0000259" key="3">
    <source>
        <dbReference type="Pfam" id="PF04389"/>
    </source>
</evidence>
<keyword evidence="5" id="KW-1185">Reference proteome</keyword>
<dbReference type="InterPro" id="IPR040234">
    <property type="entry name" value="QC/QCL"/>
</dbReference>
<dbReference type="SUPFAM" id="SSF53187">
    <property type="entry name" value="Zn-dependent exopeptidases"/>
    <property type="match status" value="1"/>
</dbReference>
<evidence type="ECO:0000313" key="4">
    <source>
        <dbReference type="EMBL" id="MFD2520100.1"/>
    </source>
</evidence>
<dbReference type="PANTHER" id="PTHR12283">
    <property type="entry name" value="GLUTAMINYL-PEPTIDE CYCLOTRANSFERASE"/>
    <property type="match status" value="1"/>
</dbReference>
<dbReference type="Pfam" id="PF04389">
    <property type="entry name" value="Peptidase_M28"/>
    <property type="match status" value="1"/>
</dbReference>
<dbReference type="PROSITE" id="PS51257">
    <property type="entry name" value="PROKAR_LIPOPROTEIN"/>
    <property type="match status" value="1"/>
</dbReference>
<reference evidence="5" key="1">
    <citation type="journal article" date="2019" name="Int. J. Syst. Evol. Microbiol.">
        <title>The Global Catalogue of Microorganisms (GCM) 10K type strain sequencing project: providing services to taxonomists for standard genome sequencing and annotation.</title>
        <authorList>
            <consortium name="The Broad Institute Genomics Platform"/>
            <consortium name="The Broad Institute Genome Sequencing Center for Infectious Disease"/>
            <person name="Wu L."/>
            <person name="Ma J."/>
        </authorList>
    </citation>
    <scope>NUCLEOTIDE SEQUENCE [LARGE SCALE GENOMIC DNA]</scope>
    <source>
        <strain evidence="5">KCTC 52344</strain>
    </source>
</reference>
<dbReference type="Gene3D" id="3.40.630.10">
    <property type="entry name" value="Zn peptidases"/>
    <property type="match status" value="1"/>
</dbReference>
<accession>A0ABW5J673</accession>
<evidence type="ECO:0000256" key="2">
    <source>
        <dbReference type="ARBA" id="ARBA00023315"/>
    </source>
</evidence>
<protein>
    <submittedName>
        <fullName evidence="4">M28 family peptidase</fullName>
    </submittedName>
</protein>
<keyword evidence="2" id="KW-0012">Acyltransferase</keyword>
<dbReference type="PANTHER" id="PTHR12283:SF6">
    <property type="entry name" value="GLUTAMINYL-PEPTIDE CYCLOTRANSFERASE-RELATED"/>
    <property type="match status" value="1"/>
</dbReference>
<dbReference type="Proteomes" id="UP001597510">
    <property type="component" value="Unassembled WGS sequence"/>
</dbReference>
<proteinExistence type="predicted"/>
<keyword evidence="1" id="KW-0808">Transferase</keyword>
<evidence type="ECO:0000256" key="1">
    <source>
        <dbReference type="ARBA" id="ARBA00022679"/>
    </source>
</evidence>